<dbReference type="GO" id="GO:0003682">
    <property type="term" value="F:chromatin binding"/>
    <property type="evidence" value="ECO:0007669"/>
    <property type="project" value="TreeGrafter"/>
</dbReference>
<dbReference type="AlphaFoldDB" id="A0A0N4ZTI1"/>
<keyword evidence="4" id="KW-0677">Repeat</keyword>
<dbReference type="PANTHER" id="PTHR19861:SF0">
    <property type="entry name" value="WD REPEAT-CONTAINING PROTEIN 82"/>
    <property type="match status" value="1"/>
</dbReference>
<dbReference type="GO" id="GO:0016070">
    <property type="term" value="P:RNA metabolic process"/>
    <property type="evidence" value="ECO:0007669"/>
    <property type="project" value="UniProtKB-ARBA"/>
</dbReference>
<dbReference type="InterPro" id="IPR001680">
    <property type="entry name" value="WD40_rpt"/>
</dbReference>
<accession>A0A0N4ZTI1</accession>
<dbReference type="GO" id="GO:0048188">
    <property type="term" value="C:Set1C/COMPASS complex"/>
    <property type="evidence" value="ECO:0007669"/>
    <property type="project" value="TreeGrafter"/>
</dbReference>
<keyword evidence="6" id="KW-1185">Reference proteome</keyword>
<sequence>MEPKAISMRNSTLSELKPLRTVFYPDSPINGLEFSDDGSLLMVSTENKTLDIYDVLTFSKDYSINISENGACCPKFFATNQDGLHGTTKKNQKTDSFDILLFDLFSLSYKNRFIGSQSTQTEIVRRPGTTNFFSSDNKGLLTEWDVRQNSPVVRLNVDGGIQNRKNDYVGVTVESNNVLCLTYDNQFYLYDGRNLKEYFAHSQVVYENDENVNSLKFSPCEKFVTFMTDKHSIITLDSFDLVEKAKISVDEVNTPSKLGWDFSPCGRYIISANSNSEINLYSIISGELISSKPNKYKHNPTNINFNKKYFVTAIGGDYLSMWTP</sequence>
<comment type="subcellular location">
    <subcellularLocation>
        <location evidence="1">Nucleus</location>
    </subcellularLocation>
</comment>
<proteinExistence type="inferred from homology"/>
<evidence type="ECO:0000313" key="6">
    <source>
        <dbReference type="Proteomes" id="UP000038045"/>
    </source>
</evidence>
<evidence type="ECO:0000313" key="7">
    <source>
        <dbReference type="WBParaSite" id="PTRK_0001180900.1"/>
    </source>
</evidence>
<dbReference type="Pfam" id="PF00400">
    <property type="entry name" value="WD40"/>
    <property type="match status" value="1"/>
</dbReference>
<reference evidence="7" key="1">
    <citation type="submission" date="2017-02" db="UniProtKB">
        <authorList>
            <consortium name="WormBaseParasite"/>
        </authorList>
    </citation>
    <scope>IDENTIFICATION</scope>
</reference>
<evidence type="ECO:0000256" key="5">
    <source>
        <dbReference type="ARBA" id="ARBA00023242"/>
    </source>
</evidence>
<evidence type="ECO:0000256" key="1">
    <source>
        <dbReference type="ARBA" id="ARBA00004123"/>
    </source>
</evidence>
<name>A0A0N4ZTI1_PARTI</name>
<dbReference type="InterPro" id="IPR036322">
    <property type="entry name" value="WD40_repeat_dom_sf"/>
</dbReference>
<organism evidence="6 7">
    <name type="scientific">Parastrongyloides trichosuri</name>
    <name type="common">Possum-specific nematode worm</name>
    <dbReference type="NCBI Taxonomy" id="131310"/>
    <lineage>
        <taxon>Eukaryota</taxon>
        <taxon>Metazoa</taxon>
        <taxon>Ecdysozoa</taxon>
        <taxon>Nematoda</taxon>
        <taxon>Chromadorea</taxon>
        <taxon>Rhabditida</taxon>
        <taxon>Tylenchina</taxon>
        <taxon>Panagrolaimomorpha</taxon>
        <taxon>Strongyloidoidea</taxon>
        <taxon>Strongyloididae</taxon>
        <taxon>Parastrongyloides</taxon>
    </lineage>
</organism>
<evidence type="ECO:0000256" key="4">
    <source>
        <dbReference type="ARBA" id="ARBA00022737"/>
    </source>
</evidence>
<dbReference type="SUPFAM" id="SSF50978">
    <property type="entry name" value="WD40 repeat-like"/>
    <property type="match status" value="1"/>
</dbReference>
<dbReference type="PANTHER" id="PTHR19861">
    <property type="entry name" value="WD40 REPEAT PROTEIN SWD2"/>
    <property type="match status" value="1"/>
</dbReference>
<dbReference type="InterPro" id="IPR037867">
    <property type="entry name" value="Swd2/WDR82"/>
</dbReference>
<dbReference type="Gene3D" id="2.130.10.10">
    <property type="entry name" value="YVTN repeat-like/Quinoprotein amine dehydrogenase"/>
    <property type="match status" value="1"/>
</dbReference>
<dbReference type="Proteomes" id="UP000038045">
    <property type="component" value="Unplaced"/>
</dbReference>
<evidence type="ECO:0000256" key="2">
    <source>
        <dbReference type="ARBA" id="ARBA00005616"/>
    </source>
</evidence>
<dbReference type="InterPro" id="IPR015943">
    <property type="entry name" value="WD40/YVTN_repeat-like_dom_sf"/>
</dbReference>
<keyword evidence="3" id="KW-0853">WD repeat</keyword>
<comment type="similarity">
    <text evidence="2">Belongs to the WD repeat SWD2 family.</text>
</comment>
<dbReference type="WBParaSite" id="PTRK_0001180900.1">
    <property type="protein sequence ID" value="PTRK_0001180900.1"/>
    <property type="gene ID" value="PTRK_0001180900"/>
</dbReference>
<protein>
    <submittedName>
        <fullName evidence="7">WD_REPEATS_REGION domain-containing protein</fullName>
    </submittedName>
</protein>
<keyword evidence="5" id="KW-0539">Nucleus</keyword>
<evidence type="ECO:0000256" key="3">
    <source>
        <dbReference type="ARBA" id="ARBA00022574"/>
    </source>
</evidence>
<dbReference type="STRING" id="131310.A0A0N4ZTI1"/>